<reference evidence="2" key="1">
    <citation type="journal article" date="2014" name="Int. J. Syst. Evol. Microbiol.">
        <title>Complete genome sequence of Corynebacterium casei LMG S-19264T (=DSM 44701T), isolated from a smear-ripened cheese.</title>
        <authorList>
            <consortium name="US DOE Joint Genome Institute (JGI-PGF)"/>
            <person name="Walter F."/>
            <person name="Albersmeier A."/>
            <person name="Kalinowski J."/>
            <person name="Ruckert C."/>
        </authorList>
    </citation>
    <scope>NUCLEOTIDE SEQUENCE</scope>
    <source>
        <strain evidence="2">CGMCC 4.7201</strain>
    </source>
</reference>
<feature type="region of interest" description="Disordered" evidence="1">
    <location>
        <begin position="1"/>
        <end position="32"/>
    </location>
</feature>
<organism evidence="2 3">
    <name type="scientific">Wenjunlia tyrosinilytica</name>
    <dbReference type="NCBI Taxonomy" id="1544741"/>
    <lineage>
        <taxon>Bacteria</taxon>
        <taxon>Bacillati</taxon>
        <taxon>Actinomycetota</taxon>
        <taxon>Actinomycetes</taxon>
        <taxon>Kitasatosporales</taxon>
        <taxon>Streptomycetaceae</taxon>
        <taxon>Wenjunlia</taxon>
    </lineage>
</organism>
<protein>
    <submittedName>
        <fullName evidence="2">Uncharacterized protein</fullName>
    </submittedName>
</protein>
<accession>A0A917ZJI8</accession>
<dbReference type="InterPro" id="IPR013785">
    <property type="entry name" value="Aldolase_TIM"/>
</dbReference>
<feature type="compositionally biased region" description="Basic residues" evidence="1">
    <location>
        <begin position="76"/>
        <end position="85"/>
    </location>
</feature>
<evidence type="ECO:0000313" key="2">
    <source>
        <dbReference type="EMBL" id="GGO83836.1"/>
    </source>
</evidence>
<dbReference type="EMBL" id="BMMS01000005">
    <property type="protein sequence ID" value="GGO83836.1"/>
    <property type="molecule type" value="Genomic_DNA"/>
</dbReference>
<dbReference type="AlphaFoldDB" id="A0A917ZJI8"/>
<evidence type="ECO:0000313" key="3">
    <source>
        <dbReference type="Proteomes" id="UP000641932"/>
    </source>
</evidence>
<dbReference type="Gene3D" id="3.20.20.70">
    <property type="entry name" value="Aldolase class I"/>
    <property type="match status" value="1"/>
</dbReference>
<keyword evidence="3" id="KW-1185">Reference proteome</keyword>
<reference evidence="2" key="2">
    <citation type="submission" date="2020-09" db="EMBL/GenBank/DDBJ databases">
        <authorList>
            <person name="Sun Q."/>
            <person name="Zhou Y."/>
        </authorList>
    </citation>
    <scope>NUCLEOTIDE SEQUENCE</scope>
    <source>
        <strain evidence="2">CGMCC 4.7201</strain>
    </source>
</reference>
<dbReference type="InterPro" id="IPR009334">
    <property type="entry name" value="DUF993"/>
</dbReference>
<evidence type="ECO:0000256" key="1">
    <source>
        <dbReference type="SAM" id="MobiDB-lite"/>
    </source>
</evidence>
<feature type="region of interest" description="Disordered" evidence="1">
    <location>
        <begin position="76"/>
        <end position="95"/>
    </location>
</feature>
<dbReference type="Proteomes" id="UP000641932">
    <property type="component" value="Unassembled WGS sequence"/>
</dbReference>
<name>A0A917ZJI8_9ACTN</name>
<dbReference type="Pfam" id="PF06187">
    <property type="entry name" value="DUF993"/>
    <property type="match status" value="1"/>
</dbReference>
<feature type="compositionally biased region" description="Pro residues" evidence="1">
    <location>
        <begin position="17"/>
        <end position="27"/>
    </location>
</feature>
<sequence length="95" mass="9731">MARIVLPGPHGSRPHRLSPPPDLPSSPAPSRSRIAYAAAHVVAAPQGDNAPGAPAAVDWDATIAFRGRLWGLGLGRGRRHGHRAAGHGPGLAGHP</sequence>
<comment type="caution">
    <text evidence="2">The sequence shown here is derived from an EMBL/GenBank/DDBJ whole genome shotgun (WGS) entry which is preliminary data.</text>
</comment>
<gene>
    <name evidence="2" type="ORF">GCM10012280_13900</name>
</gene>
<proteinExistence type="predicted"/>